<dbReference type="Proteomes" id="UP000319576">
    <property type="component" value="Chromosome"/>
</dbReference>
<dbReference type="RefSeq" id="WP_145238379.1">
    <property type="nucleotide sequence ID" value="NZ_CP036273.1"/>
</dbReference>
<dbReference type="KEGG" id="uli:ETAA1_25320"/>
<keyword evidence="2" id="KW-1185">Reference proteome</keyword>
<protein>
    <submittedName>
        <fullName evidence="1">Uncharacterized protein</fullName>
    </submittedName>
</protein>
<accession>A0A517XSV7</accession>
<evidence type="ECO:0000313" key="1">
    <source>
        <dbReference type="EMBL" id="QDU20577.1"/>
    </source>
</evidence>
<sequence>MDAATFRLDLAAFLGADEYRKFVRQARQAGRLRYWHERELNRFFDARPDLRLGGDEIFAALRVCELHGDELMAGTAEVIGGHVAYADEYLRTRRDRFPNAASGPFYTQGGRSPGPFVEVWYCPACREAEAAWQEANGSRSRDPVTASLKRRTTYREYVLKWLGDDWSKLPKPLRERAKEREAEVSAKLRPGDELWEYEFGDRNSFAYVSGLAVVRGGVVVEHWAEWKS</sequence>
<evidence type="ECO:0000313" key="2">
    <source>
        <dbReference type="Proteomes" id="UP000319576"/>
    </source>
</evidence>
<proteinExistence type="predicted"/>
<dbReference type="AlphaFoldDB" id="A0A517XSV7"/>
<dbReference type="EMBL" id="CP036273">
    <property type="protein sequence ID" value="QDU20577.1"/>
    <property type="molecule type" value="Genomic_DNA"/>
</dbReference>
<name>A0A517XSV7_9BACT</name>
<dbReference type="OrthoDB" id="4404538at2"/>
<gene>
    <name evidence="1" type="ORF">ETAA1_25320</name>
</gene>
<organism evidence="1 2">
    <name type="scientific">Urbifossiella limnaea</name>
    <dbReference type="NCBI Taxonomy" id="2528023"/>
    <lineage>
        <taxon>Bacteria</taxon>
        <taxon>Pseudomonadati</taxon>
        <taxon>Planctomycetota</taxon>
        <taxon>Planctomycetia</taxon>
        <taxon>Gemmatales</taxon>
        <taxon>Gemmataceae</taxon>
        <taxon>Urbifossiella</taxon>
    </lineage>
</organism>
<reference evidence="1 2" key="1">
    <citation type="submission" date="2019-02" db="EMBL/GenBank/DDBJ databases">
        <title>Deep-cultivation of Planctomycetes and their phenomic and genomic characterization uncovers novel biology.</title>
        <authorList>
            <person name="Wiegand S."/>
            <person name="Jogler M."/>
            <person name="Boedeker C."/>
            <person name="Pinto D."/>
            <person name="Vollmers J."/>
            <person name="Rivas-Marin E."/>
            <person name="Kohn T."/>
            <person name="Peeters S.H."/>
            <person name="Heuer A."/>
            <person name="Rast P."/>
            <person name="Oberbeckmann S."/>
            <person name="Bunk B."/>
            <person name="Jeske O."/>
            <person name="Meyerdierks A."/>
            <person name="Storesund J.E."/>
            <person name="Kallscheuer N."/>
            <person name="Luecker S."/>
            <person name="Lage O.M."/>
            <person name="Pohl T."/>
            <person name="Merkel B.J."/>
            <person name="Hornburger P."/>
            <person name="Mueller R.-W."/>
            <person name="Bruemmer F."/>
            <person name="Labrenz M."/>
            <person name="Spormann A.M."/>
            <person name="Op den Camp H."/>
            <person name="Overmann J."/>
            <person name="Amann R."/>
            <person name="Jetten M.S.M."/>
            <person name="Mascher T."/>
            <person name="Medema M.H."/>
            <person name="Devos D.P."/>
            <person name="Kaster A.-K."/>
            <person name="Ovreas L."/>
            <person name="Rohde M."/>
            <person name="Galperin M.Y."/>
            <person name="Jogler C."/>
        </authorList>
    </citation>
    <scope>NUCLEOTIDE SEQUENCE [LARGE SCALE GENOMIC DNA]</scope>
    <source>
        <strain evidence="1 2">ETA_A1</strain>
    </source>
</reference>